<keyword evidence="3" id="KW-1185">Reference proteome</keyword>
<gene>
    <name evidence="2" type="ORF">GCM10023147_29290</name>
</gene>
<dbReference type="Proteomes" id="UP001500635">
    <property type="component" value="Unassembled WGS sequence"/>
</dbReference>
<reference evidence="3" key="1">
    <citation type="journal article" date="2019" name="Int. J. Syst. Evol. Microbiol.">
        <title>The Global Catalogue of Microorganisms (GCM) 10K type strain sequencing project: providing services to taxonomists for standard genome sequencing and annotation.</title>
        <authorList>
            <consortium name="The Broad Institute Genomics Platform"/>
            <consortium name="The Broad Institute Genome Sequencing Center for Infectious Disease"/>
            <person name="Wu L."/>
            <person name="Ma J."/>
        </authorList>
    </citation>
    <scope>NUCLEOTIDE SEQUENCE [LARGE SCALE GENOMIC DNA]</scope>
    <source>
        <strain evidence="3">JCM 17688</strain>
    </source>
</reference>
<sequence>MTDPDPPRLSDAEYAEMAADYAANPLTPDDVIGPVEHSTPPRWDASGAPHRPG</sequence>
<evidence type="ECO:0000313" key="2">
    <source>
        <dbReference type="EMBL" id="GAA4395719.1"/>
    </source>
</evidence>
<protein>
    <submittedName>
        <fullName evidence="2">Uncharacterized protein</fullName>
    </submittedName>
</protein>
<evidence type="ECO:0000256" key="1">
    <source>
        <dbReference type="SAM" id="MobiDB-lite"/>
    </source>
</evidence>
<dbReference type="RefSeq" id="WP_344997214.1">
    <property type="nucleotide sequence ID" value="NZ_BAABFR010000044.1"/>
</dbReference>
<comment type="caution">
    <text evidence="2">The sequence shown here is derived from an EMBL/GenBank/DDBJ whole genome shotgun (WGS) entry which is preliminary data.</text>
</comment>
<proteinExistence type="predicted"/>
<accession>A0ABP8JU17</accession>
<dbReference type="EMBL" id="BAABFR010000044">
    <property type="protein sequence ID" value="GAA4395719.1"/>
    <property type="molecule type" value="Genomic_DNA"/>
</dbReference>
<name>A0ABP8JU17_9ACTN</name>
<feature type="region of interest" description="Disordered" evidence="1">
    <location>
        <begin position="21"/>
        <end position="53"/>
    </location>
</feature>
<organism evidence="2 3">
    <name type="scientific">Tsukamurella soli</name>
    <dbReference type="NCBI Taxonomy" id="644556"/>
    <lineage>
        <taxon>Bacteria</taxon>
        <taxon>Bacillati</taxon>
        <taxon>Actinomycetota</taxon>
        <taxon>Actinomycetes</taxon>
        <taxon>Mycobacteriales</taxon>
        <taxon>Tsukamurellaceae</taxon>
        <taxon>Tsukamurella</taxon>
    </lineage>
</organism>
<evidence type="ECO:0000313" key="3">
    <source>
        <dbReference type="Proteomes" id="UP001500635"/>
    </source>
</evidence>